<comment type="caution">
    <text evidence="1">The sequence shown here is derived from an EMBL/GenBank/DDBJ whole genome shotgun (WGS) entry which is preliminary data.</text>
</comment>
<dbReference type="InterPro" id="IPR032598">
    <property type="entry name" value="RsaM-like"/>
</dbReference>
<protein>
    <submittedName>
        <fullName evidence="1">DUF4902 domain-containing protein</fullName>
    </submittedName>
</protein>
<proteinExistence type="predicted"/>
<dbReference type="Pfam" id="PF16245">
    <property type="entry name" value="DUF4902"/>
    <property type="match status" value="1"/>
</dbReference>
<name>A0A7X6DCC5_9BURK</name>
<sequence length="145" mass="16417">MSPPACPHAAYLPQMYSRDYYCRVPQRKVAELRLQHSATIAEASVLNEVRHLRLPGRVAGITEWQGVEQGYPISLGWDWMELQDGDIRPVMVIPPRTNIRLIDAKGYDVPEASAAPFLWALIASLPWPGFVSRMILDEKPLPRRA</sequence>
<evidence type="ECO:0000313" key="2">
    <source>
        <dbReference type="Proteomes" id="UP000521868"/>
    </source>
</evidence>
<evidence type="ECO:0000313" key="1">
    <source>
        <dbReference type="EMBL" id="NKE64575.1"/>
    </source>
</evidence>
<accession>A0A7X6DCC5</accession>
<organism evidence="1 2">
    <name type="scientific">Ramlibacter lithotrophicus</name>
    <dbReference type="NCBI Taxonomy" id="2606681"/>
    <lineage>
        <taxon>Bacteria</taxon>
        <taxon>Pseudomonadati</taxon>
        <taxon>Pseudomonadota</taxon>
        <taxon>Betaproteobacteria</taxon>
        <taxon>Burkholderiales</taxon>
        <taxon>Comamonadaceae</taxon>
        <taxon>Ramlibacter</taxon>
    </lineage>
</organism>
<dbReference type="Gene3D" id="3.10.450.610">
    <property type="match status" value="1"/>
</dbReference>
<dbReference type="EMBL" id="VTOX01000001">
    <property type="protein sequence ID" value="NKE64575.1"/>
    <property type="molecule type" value="Genomic_DNA"/>
</dbReference>
<dbReference type="AlphaFoldDB" id="A0A7X6DCC5"/>
<reference evidence="1 2" key="1">
    <citation type="journal article" date="2020" name="Nature">
        <title>Bacterial chemolithoautotrophy via manganese oxidation.</title>
        <authorList>
            <person name="Yu H."/>
            <person name="Leadbetter J.R."/>
        </authorList>
    </citation>
    <scope>NUCLEOTIDE SEQUENCE [LARGE SCALE GENOMIC DNA]</scope>
    <source>
        <strain evidence="1 2">RBP-1</strain>
    </source>
</reference>
<gene>
    <name evidence="1" type="ORF">RAMLITH_01970</name>
</gene>
<keyword evidence="2" id="KW-1185">Reference proteome</keyword>
<dbReference type="Proteomes" id="UP000521868">
    <property type="component" value="Unassembled WGS sequence"/>
</dbReference>